<dbReference type="GO" id="GO:0016491">
    <property type="term" value="F:oxidoreductase activity"/>
    <property type="evidence" value="ECO:0007669"/>
    <property type="project" value="UniProtKB-KW"/>
</dbReference>
<keyword evidence="4" id="KW-1185">Reference proteome</keyword>
<organism evidence="3 4">
    <name type="scientific">Hamadaea flava</name>
    <dbReference type="NCBI Taxonomy" id="1742688"/>
    <lineage>
        <taxon>Bacteria</taxon>
        <taxon>Bacillati</taxon>
        <taxon>Actinomycetota</taxon>
        <taxon>Actinomycetes</taxon>
        <taxon>Micromonosporales</taxon>
        <taxon>Micromonosporaceae</taxon>
        <taxon>Hamadaea</taxon>
    </lineage>
</organism>
<dbReference type="Proteomes" id="UP001595816">
    <property type="component" value="Unassembled WGS sequence"/>
</dbReference>
<sequence>MTEPDFAGKVAVVTGGGSGIGEACAVLLAQRGAKVLVADRDLPAATKVAEGIGAAALAHQADVSDLSSCEAMVAKAVEAFGRLDVAVNNAGIGGPQALTGEYPADGWAAVIGVNLTGVFYCMRSEIPAMLTAGGGSIVNVASILGSVGFAQSVAYVSAKHGVVGMSKATALEYAERGIRVNSVGPGFIQTPLLTDEIAMAVAGLHPIKRLGTSEEVAEVVAFLASDRASNTTGSYYLTDGGYTAQ</sequence>
<reference evidence="4" key="1">
    <citation type="journal article" date="2019" name="Int. J. Syst. Evol. Microbiol.">
        <title>The Global Catalogue of Microorganisms (GCM) 10K type strain sequencing project: providing services to taxonomists for standard genome sequencing and annotation.</title>
        <authorList>
            <consortium name="The Broad Institute Genomics Platform"/>
            <consortium name="The Broad Institute Genome Sequencing Center for Infectious Disease"/>
            <person name="Wu L."/>
            <person name="Ma J."/>
        </authorList>
    </citation>
    <scope>NUCLEOTIDE SEQUENCE [LARGE SCALE GENOMIC DNA]</scope>
    <source>
        <strain evidence="4">CGMCC 4.7289</strain>
    </source>
</reference>
<dbReference type="PRINTS" id="PR00081">
    <property type="entry name" value="GDHRDH"/>
</dbReference>
<dbReference type="SUPFAM" id="SSF51735">
    <property type="entry name" value="NAD(P)-binding Rossmann-fold domains"/>
    <property type="match status" value="1"/>
</dbReference>
<dbReference type="EMBL" id="JBHSAY010000015">
    <property type="protein sequence ID" value="MFC4133873.1"/>
    <property type="molecule type" value="Genomic_DNA"/>
</dbReference>
<dbReference type="InterPro" id="IPR036291">
    <property type="entry name" value="NAD(P)-bd_dom_sf"/>
</dbReference>
<evidence type="ECO:0000313" key="4">
    <source>
        <dbReference type="Proteomes" id="UP001595816"/>
    </source>
</evidence>
<dbReference type="PANTHER" id="PTHR42760:SF133">
    <property type="entry name" value="3-OXOACYL-[ACYL-CARRIER-PROTEIN] REDUCTASE"/>
    <property type="match status" value="1"/>
</dbReference>
<dbReference type="Pfam" id="PF13561">
    <property type="entry name" value="adh_short_C2"/>
    <property type="match status" value="1"/>
</dbReference>
<keyword evidence="2 3" id="KW-0560">Oxidoreductase</keyword>
<comment type="similarity">
    <text evidence="1">Belongs to the short-chain dehydrogenases/reductases (SDR) family.</text>
</comment>
<dbReference type="RefSeq" id="WP_253761927.1">
    <property type="nucleotide sequence ID" value="NZ_JAMZDZ010000001.1"/>
</dbReference>
<dbReference type="Gene3D" id="3.40.50.720">
    <property type="entry name" value="NAD(P)-binding Rossmann-like Domain"/>
    <property type="match status" value="1"/>
</dbReference>
<dbReference type="PRINTS" id="PR00080">
    <property type="entry name" value="SDRFAMILY"/>
</dbReference>
<evidence type="ECO:0000313" key="3">
    <source>
        <dbReference type="EMBL" id="MFC4133873.1"/>
    </source>
</evidence>
<gene>
    <name evidence="3" type="ORF">ACFOZ4_24940</name>
</gene>
<evidence type="ECO:0000256" key="1">
    <source>
        <dbReference type="ARBA" id="ARBA00006484"/>
    </source>
</evidence>
<name>A0ABV8LTK9_9ACTN</name>
<evidence type="ECO:0000256" key="2">
    <source>
        <dbReference type="ARBA" id="ARBA00023002"/>
    </source>
</evidence>
<protein>
    <submittedName>
        <fullName evidence="3">SDR family NAD(P)-dependent oxidoreductase</fullName>
        <ecNumber evidence="3">1.1.1.-</ecNumber>
    </submittedName>
</protein>
<dbReference type="PANTHER" id="PTHR42760">
    <property type="entry name" value="SHORT-CHAIN DEHYDROGENASES/REDUCTASES FAMILY MEMBER"/>
    <property type="match status" value="1"/>
</dbReference>
<dbReference type="EC" id="1.1.1.-" evidence="3"/>
<proteinExistence type="inferred from homology"/>
<dbReference type="InterPro" id="IPR020904">
    <property type="entry name" value="Sc_DH/Rdtase_CS"/>
</dbReference>
<dbReference type="InterPro" id="IPR002347">
    <property type="entry name" value="SDR_fam"/>
</dbReference>
<dbReference type="PROSITE" id="PS00061">
    <property type="entry name" value="ADH_SHORT"/>
    <property type="match status" value="1"/>
</dbReference>
<accession>A0ABV8LTK9</accession>
<comment type="caution">
    <text evidence="3">The sequence shown here is derived from an EMBL/GenBank/DDBJ whole genome shotgun (WGS) entry which is preliminary data.</text>
</comment>